<protein>
    <submittedName>
        <fullName evidence="4">Cell surface protein</fullName>
    </submittedName>
</protein>
<evidence type="ECO:0000259" key="3">
    <source>
        <dbReference type="Pfam" id="PF04650"/>
    </source>
</evidence>
<evidence type="ECO:0000313" key="4">
    <source>
        <dbReference type="EMBL" id="PTI69383.1"/>
    </source>
</evidence>
<feature type="compositionally biased region" description="Polar residues" evidence="2">
    <location>
        <begin position="197"/>
        <end position="215"/>
    </location>
</feature>
<keyword evidence="1" id="KW-0732">Signal</keyword>
<evidence type="ECO:0000313" key="5">
    <source>
        <dbReference type="Proteomes" id="UP000240859"/>
    </source>
</evidence>
<feature type="region of interest" description="Disordered" evidence="2">
    <location>
        <begin position="84"/>
        <end position="263"/>
    </location>
</feature>
<reference evidence="4 5" key="1">
    <citation type="journal article" date="2016" name="Front. Microbiol.">
        <title>Comprehensive Phylogenetic Analysis of Bovine Non-aureus Staphylococci Species Based on Whole-Genome Sequencing.</title>
        <authorList>
            <person name="Naushad S."/>
            <person name="Barkema H.W."/>
            <person name="Luby C."/>
            <person name="Condas L.A."/>
            <person name="Nobrega D.B."/>
            <person name="Carson D.A."/>
            <person name="De Buck J."/>
        </authorList>
    </citation>
    <scope>NUCLEOTIDE SEQUENCE [LARGE SCALE GENOMIC DNA]</scope>
    <source>
        <strain evidence="4 5">SNUC 1084</strain>
    </source>
</reference>
<feature type="compositionally biased region" description="Basic and acidic residues" evidence="2">
    <location>
        <begin position="145"/>
        <end position="169"/>
    </location>
</feature>
<accession>A0ABX5INN8</accession>
<keyword evidence="5" id="KW-1185">Reference proteome</keyword>
<feature type="domain" description="YSIRK Gram-positive signal peptide" evidence="3">
    <location>
        <begin position="18"/>
        <end position="40"/>
    </location>
</feature>
<name>A0ABX5INN8_9STAP</name>
<dbReference type="InterPro" id="IPR005877">
    <property type="entry name" value="YSIRK_signal_dom"/>
</dbReference>
<sequence>MWRKLMNNNCNFMSSHLNKYSIRKLTVGTASLLIGATLVFGLNKEAKADEIEKNQFAQSSEYSNENSETLKENDEASIVNEEHIDSDATSENQPTNNVETKKANLSQITSENQNTANINAEEDNDNVQLPSKEKDIISNVDDITEGVKEDIRDELDKPNTSKTSKDDFNKQSTVHTKSSEYKHNVESENAKDKIIDVQTSQNAPSMTKAYSQSSKEPIGKKEDRKTLRQTRSTQLTAMPKARRNFKTSPNISTREATEDNSLETLPYSDNYTFQSLIFDPENLTEKKVLNSKVIPFKIHSYLTGANSGDRYKINIQLDPYIADHVKSITIKPANRENIVTFNRVINDVGKKTNIWQINYIRANGGLFGGAEILSQYTAEGGRIELDDTVKKVLAKVKNLDNDKMNYLIYVKDSLENKKIRTSESSGYFLTLSETTYNNLKHSKSVAANSAFKASSGSVQYDPSIGGFGGLVADQQIMKNGIFNYGGPLLDLGLNKQWTYNYKIDPELLPFIESLELHRYDFEGVSGFDKKYYENNKVANLTVDSQGHGSISAENLNTLIEFNNALPETVGIRIVAKFNQSPNNILTRESDFDDQDGNLIGQTSKIKEDFTFYGYLTDRDGGMIDNTFGTSSYYIQDIEQDGLTDNFEIHQSLSDPMNQDTDNDGKKDGEEYLIYKTSPLVGRPIVSDITTDETVVSGNVYLAPNAVGQIAKVLNEKGEEIGRNNVEQQNQDPQLK</sequence>
<dbReference type="Pfam" id="PF04650">
    <property type="entry name" value="YSIRK_signal"/>
    <property type="match status" value="1"/>
</dbReference>
<proteinExistence type="predicted"/>
<dbReference type="EMBL" id="PZFR01000020">
    <property type="protein sequence ID" value="PTI69383.1"/>
    <property type="molecule type" value="Genomic_DNA"/>
</dbReference>
<dbReference type="Proteomes" id="UP000240859">
    <property type="component" value="Unassembled WGS sequence"/>
</dbReference>
<evidence type="ECO:0000256" key="1">
    <source>
        <dbReference type="ARBA" id="ARBA00022729"/>
    </source>
</evidence>
<comment type="caution">
    <text evidence="4">The sequence shown here is derived from an EMBL/GenBank/DDBJ whole genome shotgun (WGS) entry which is preliminary data.</text>
</comment>
<feature type="compositionally biased region" description="Polar residues" evidence="2">
    <location>
        <begin position="87"/>
        <end position="118"/>
    </location>
</feature>
<organism evidence="4 5">
    <name type="scientific">Staphylococcus succinus</name>
    <dbReference type="NCBI Taxonomy" id="61015"/>
    <lineage>
        <taxon>Bacteria</taxon>
        <taxon>Bacillati</taxon>
        <taxon>Bacillota</taxon>
        <taxon>Bacilli</taxon>
        <taxon>Bacillales</taxon>
        <taxon>Staphylococcaceae</taxon>
        <taxon>Staphylococcus</taxon>
    </lineage>
</organism>
<evidence type="ECO:0000256" key="2">
    <source>
        <dbReference type="SAM" id="MobiDB-lite"/>
    </source>
</evidence>
<feature type="compositionally biased region" description="Basic and acidic residues" evidence="2">
    <location>
        <begin position="177"/>
        <end position="195"/>
    </location>
</feature>
<feature type="compositionally biased region" description="Basic and acidic residues" evidence="2">
    <location>
        <begin position="217"/>
        <end position="226"/>
    </location>
</feature>
<gene>
    <name evidence="4" type="ORF">BU057_05300</name>
</gene>
<dbReference type="NCBIfam" id="TIGR01168">
    <property type="entry name" value="YSIRK_signal"/>
    <property type="match status" value="1"/>
</dbReference>